<dbReference type="KEGG" id="bsd:BLASA_2522"/>
<dbReference type="AlphaFoldDB" id="H6RWZ3"/>
<dbReference type="InterPro" id="IPR020904">
    <property type="entry name" value="Sc_DH/Rdtase_CS"/>
</dbReference>
<keyword evidence="3" id="KW-0520">NAD</keyword>
<dbReference type="FunFam" id="3.40.50.720:FF:000084">
    <property type="entry name" value="Short-chain dehydrogenase reductase"/>
    <property type="match status" value="1"/>
</dbReference>
<evidence type="ECO:0000313" key="6">
    <source>
        <dbReference type="Proteomes" id="UP000007517"/>
    </source>
</evidence>
<dbReference type="PRINTS" id="PR00081">
    <property type="entry name" value="GDHRDH"/>
</dbReference>
<dbReference type="RefSeq" id="WP_014376284.1">
    <property type="nucleotide sequence ID" value="NC_016943.1"/>
</dbReference>
<dbReference type="eggNOG" id="COG1028">
    <property type="taxonomic scope" value="Bacteria"/>
</dbReference>
<dbReference type="NCBIfam" id="TIGR03971">
    <property type="entry name" value="SDR_subfam_1"/>
    <property type="match status" value="1"/>
</dbReference>
<dbReference type="InterPro" id="IPR002347">
    <property type="entry name" value="SDR_fam"/>
</dbReference>
<dbReference type="PANTHER" id="PTHR24321">
    <property type="entry name" value="DEHYDROGENASES, SHORT CHAIN"/>
    <property type="match status" value="1"/>
</dbReference>
<organism evidence="5 6">
    <name type="scientific">Blastococcus saxobsidens (strain DD2)</name>
    <dbReference type="NCBI Taxonomy" id="1146883"/>
    <lineage>
        <taxon>Bacteria</taxon>
        <taxon>Bacillati</taxon>
        <taxon>Actinomycetota</taxon>
        <taxon>Actinomycetes</taxon>
        <taxon>Geodermatophilales</taxon>
        <taxon>Geodermatophilaceae</taxon>
        <taxon>Blastococcus</taxon>
    </lineage>
</organism>
<evidence type="ECO:0000256" key="1">
    <source>
        <dbReference type="ARBA" id="ARBA00006484"/>
    </source>
</evidence>
<dbReference type="OrthoDB" id="517007at2"/>
<sequence>MSGRLAGRVAFITGAARGQGRAHAIALAREGADVVCLDVPGDLETLPYSPGTAEDLAETVAAVEALDRRAIAVHGDVRRQEDLDAAVERAVGELGGLDIVVANAGIWGLTPAWEISEQQWSEMVDVVLSGPWRTVKAAAPHLLAQGSGSVILTSSVNGLEAGPNFAHYTAAKHGVIGLMKSLAVEMAPYGVRCNAICPGFVDTKMNDWQGCYDMMAGHPGGTPADREASSRNWSALAGRAMLSPETISRAVVFLASDDAADITGIALPVDGGHMVLPSFNTAPVLSPLSWPAITSAGH</sequence>
<evidence type="ECO:0000256" key="3">
    <source>
        <dbReference type="ARBA" id="ARBA00023027"/>
    </source>
</evidence>
<reference evidence="6" key="2">
    <citation type="submission" date="2012-02" db="EMBL/GenBank/DDBJ databases">
        <title>Complete genome sequence of Blastococcus saxobsidens strain DD2.</title>
        <authorList>
            <person name="Genoscope."/>
        </authorList>
    </citation>
    <scope>NUCLEOTIDE SEQUENCE [LARGE SCALE GENOMIC DNA]</scope>
    <source>
        <strain evidence="6">DD2</strain>
    </source>
</reference>
<dbReference type="SUPFAM" id="SSF51735">
    <property type="entry name" value="NAD(P)-binding Rossmann-fold domains"/>
    <property type="match status" value="1"/>
</dbReference>
<dbReference type="Gene3D" id="3.40.50.720">
    <property type="entry name" value="NAD(P)-binding Rossmann-like Domain"/>
    <property type="match status" value="1"/>
</dbReference>
<dbReference type="PANTHER" id="PTHR24321:SF8">
    <property type="entry name" value="ESTRADIOL 17-BETA-DEHYDROGENASE 8-RELATED"/>
    <property type="match status" value="1"/>
</dbReference>
<evidence type="ECO:0000256" key="2">
    <source>
        <dbReference type="ARBA" id="ARBA00023002"/>
    </source>
</evidence>
<keyword evidence="2" id="KW-0560">Oxidoreductase</keyword>
<dbReference type="STRING" id="1146883.BLASA_2522"/>
<name>H6RWZ3_BLASD</name>
<dbReference type="HOGENOM" id="CLU_010194_1_0_11"/>
<accession>H6RWZ3</accession>
<evidence type="ECO:0000313" key="5">
    <source>
        <dbReference type="EMBL" id="CCG03401.1"/>
    </source>
</evidence>
<dbReference type="InterPro" id="IPR036291">
    <property type="entry name" value="NAD(P)-bd_dom_sf"/>
</dbReference>
<dbReference type="EMBL" id="FO117623">
    <property type="protein sequence ID" value="CCG03401.1"/>
    <property type="molecule type" value="Genomic_DNA"/>
</dbReference>
<dbReference type="Proteomes" id="UP000007517">
    <property type="component" value="Chromosome"/>
</dbReference>
<dbReference type="InterPro" id="IPR023985">
    <property type="entry name" value="SDR_subfam_1"/>
</dbReference>
<keyword evidence="6" id="KW-1185">Reference proteome</keyword>
<dbReference type="Pfam" id="PF00106">
    <property type="entry name" value="adh_short"/>
    <property type="match status" value="1"/>
</dbReference>
<comment type="similarity">
    <text evidence="1 4">Belongs to the short-chain dehydrogenases/reductases (SDR) family.</text>
</comment>
<reference evidence="5 6" key="1">
    <citation type="journal article" date="2012" name="J. Bacteriol.">
        <title>Genome Sequence of Blastococcus saxobsidens DD2, a Stone-Inhabiting Bacterium.</title>
        <authorList>
            <person name="Chouaia B."/>
            <person name="Crotti E."/>
            <person name="Brusetti L."/>
            <person name="Daffonchio D."/>
            <person name="Essoussi I."/>
            <person name="Nouioui I."/>
            <person name="Sbissi I."/>
            <person name="Ghodhbane-Gtari F."/>
            <person name="Gtari M."/>
            <person name="Vacherie B."/>
            <person name="Barbe V."/>
            <person name="Medigue C."/>
            <person name="Gury J."/>
            <person name="Pujic P."/>
            <person name="Normand P."/>
        </authorList>
    </citation>
    <scope>NUCLEOTIDE SEQUENCE [LARGE SCALE GENOMIC DNA]</scope>
    <source>
        <strain evidence="5 6">DD2</strain>
    </source>
</reference>
<gene>
    <name evidence="5" type="ordered locus">BLASA_2522</name>
</gene>
<protein>
    <submittedName>
        <fullName evidence="5">Short-chain dehydrogenase/reductase SDR</fullName>
    </submittedName>
</protein>
<evidence type="ECO:0000256" key="4">
    <source>
        <dbReference type="RuleBase" id="RU000363"/>
    </source>
</evidence>
<dbReference type="PROSITE" id="PS00061">
    <property type="entry name" value="ADH_SHORT"/>
    <property type="match status" value="1"/>
</dbReference>
<dbReference type="PRINTS" id="PR00080">
    <property type="entry name" value="SDRFAMILY"/>
</dbReference>
<proteinExistence type="inferred from homology"/>
<dbReference type="GO" id="GO:0016491">
    <property type="term" value="F:oxidoreductase activity"/>
    <property type="evidence" value="ECO:0007669"/>
    <property type="project" value="UniProtKB-KW"/>
</dbReference>
<dbReference type="CDD" id="cd05233">
    <property type="entry name" value="SDR_c"/>
    <property type="match status" value="1"/>
</dbReference>